<gene>
    <name evidence="3" type="ORF">E3O11_03870</name>
    <name evidence="2" type="ORF">SAMN05216274_11616</name>
</gene>
<dbReference type="EMBL" id="SOFE01000007">
    <property type="protein sequence ID" value="TFB86824.1"/>
    <property type="molecule type" value="Genomic_DNA"/>
</dbReference>
<reference evidence="3 5" key="2">
    <citation type="submission" date="2019-03" db="EMBL/GenBank/DDBJ databases">
        <title>Genomics of glacier-inhabiting Cryobacterium strains.</title>
        <authorList>
            <person name="Liu Q."/>
            <person name="Xin Y.-H."/>
        </authorList>
    </citation>
    <scope>NUCLEOTIDE SEQUENCE [LARGE SCALE GENOMIC DNA]</scope>
    <source>
        <strain evidence="3 5">Hh34</strain>
    </source>
</reference>
<feature type="transmembrane region" description="Helical" evidence="1">
    <location>
        <begin position="134"/>
        <end position="158"/>
    </location>
</feature>
<sequence length="284" mass="29543">MSTLTNPVLPSSARTSFVPTGSGLSITGLLRSESIKLWSLRSTYWTLSLVVVVSLGIAVLMSFAMSASTAGFDPTTGAPMAVESAQMFVLVSTTGLGLGQLIVAVLGVLSISGEYSSGMIKSTLTAVPNRLPALWAKVVVLFGFTFLVGLISVVGSFLVAMPILGAKDLSASLFDTKVFLPLLGNALFLAIIAVFALGIGTILRSSAGGIATVLGITLLLPTVLAVLSMFVEWIADIVPYLFTVAGATMITPNAMESWQGFLIVLAWVVVSLGVAALLLKRRDA</sequence>
<organism evidence="3 5">
    <name type="scientific">Cryobacterium levicorallinum</name>
    <dbReference type="NCBI Taxonomy" id="995038"/>
    <lineage>
        <taxon>Bacteria</taxon>
        <taxon>Bacillati</taxon>
        <taxon>Actinomycetota</taxon>
        <taxon>Actinomycetes</taxon>
        <taxon>Micrococcales</taxon>
        <taxon>Microbacteriaceae</taxon>
        <taxon>Cryobacterium</taxon>
    </lineage>
</organism>
<evidence type="ECO:0000313" key="3">
    <source>
        <dbReference type="EMBL" id="TFB86824.1"/>
    </source>
</evidence>
<name>A0A1I3D3T8_9MICO</name>
<dbReference type="AlphaFoldDB" id="A0A1I3D3T8"/>
<dbReference type="RefSeq" id="WP_092451728.1">
    <property type="nucleotide sequence ID" value="NZ_BKAC01000019.1"/>
</dbReference>
<keyword evidence="1" id="KW-0472">Membrane</keyword>
<proteinExistence type="predicted"/>
<dbReference type="PANTHER" id="PTHR37305:SF1">
    <property type="entry name" value="MEMBRANE PROTEIN"/>
    <property type="match status" value="1"/>
</dbReference>
<dbReference type="STRING" id="995038.SAMN05216274_11616"/>
<evidence type="ECO:0000313" key="5">
    <source>
        <dbReference type="Proteomes" id="UP000297963"/>
    </source>
</evidence>
<dbReference type="GO" id="GO:0005886">
    <property type="term" value="C:plasma membrane"/>
    <property type="evidence" value="ECO:0007669"/>
    <property type="project" value="UniProtKB-SubCell"/>
</dbReference>
<accession>A0A1I3D3T8</accession>
<evidence type="ECO:0000313" key="2">
    <source>
        <dbReference type="EMBL" id="SFH81199.1"/>
    </source>
</evidence>
<feature type="transmembrane region" description="Helical" evidence="1">
    <location>
        <begin position="178"/>
        <end position="203"/>
    </location>
</feature>
<evidence type="ECO:0000313" key="4">
    <source>
        <dbReference type="Proteomes" id="UP000199681"/>
    </source>
</evidence>
<keyword evidence="4" id="KW-1185">Reference proteome</keyword>
<protein>
    <submittedName>
        <fullName evidence="3">ABC transporter permease</fullName>
    </submittedName>
    <submittedName>
        <fullName evidence="2">ABC-2 type transport system permease protein</fullName>
    </submittedName>
</protein>
<keyword evidence="1" id="KW-1133">Transmembrane helix</keyword>
<feature type="transmembrane region" description="Helical" evidence="1">
    <location>
        <begin position="87"/>
        <end position="113"/>
    </location>
</feature>
<feature type="transmembrane region" description="Helical" evidence="1">
    <location>
        <begin position="210"/>
        <end position="231"/>
    </location>
</feature>
<feature type="transmembrane region" description="Helical" evidence="1">
    <location>
        <begin position="258"/>
        <end position="279"/>
    </location>
</feature>
<dbReference type="Proteomes" id="UP000297963">
    <property type="component" value="Unassembled WGS sequence"/>
</dbReference>
<feature type="transmembrane region" description="Helical" evidence="1">
    <location>
        <begin position="44"/>
        <end position="67"/>
    </location>
</feature>
<comment type="caution">
    <text evidence="3">The sequence shown here is derived from an EMBL/GenBank/DDBJ whole genome shotgun (WGS) entry which is preliminary data.</text>
</comment>
<reference evidence="2 4" key="1">
    <citation type="submission" date="2016-10" db="EMBL/GenBank/DDBJ databases">
        <authorList>
            <person name="Varghese N."/>
            <person name="Submissions S."/>
        </authorList>
    </citation>
    <scope>NUCLEOTIDE SEQUENCE [LARGE SCALE GENOMIC DNA]</scope>
    <source>
        <strain evidence="2 4">GMCC 1.11211</strain>
    </source>
</reference>
<dbReference type="GO" id="GO:0140359">
    <property type="term" value="F:ABC-type transporter activity"/>
    <property type="evidence" value="ECO:0007669"/>
    <property type="project" value="InterPro"/>
</dbReference>
<dbReference type="EMBL" id="FOPW01000016">
    <property type="protein sequence ID" value="SFH81199.1"/>
    <property type="molecule type" value="Genomic_DNA"/>
</dbReference>
<keyword evidence="1" id="KW-0812">Transmembrane</keyword>
<evidence type="ECO:0000256" key="1">
    <source>
        <dbReference type="SAM" id="Phobius"/>
    </source>
</evidence>
<dbReference type="PANTHER" id="PTHR37305">
    <property type="entry name" value="INTEGRAL MEMBRANE PROTEIN-RELATED"/>
    <property type="match status" value="1"/>
</dbReference>
<dbReference type="Proteomes" id="UP000199681">
    <property type="component" value="Unassembled WGS sequence"/>
</dbReference>